<dbReference type="CDD" id="cd09804">
    <property type="entry name" value="Dcp1"/>
    <property type="match status" value="1"/>
</dbReference>
<gene>
    <name evidence="5" type="ORF">EV421DRAFT_1897031</name>
</gene>
<reference evidence="5" key="1">
    <citation type="submission" date="2023-06" db="EMBL/GenBank/DDBJ databases">
        <authorList>
            <consortium name="Lawrence Berkeley National Laboratory"/>
            <person name="Ahrendt S."/>
            <person name="Sahu N."/>
            <person name="Indic B."/>
            <person name="Wong-Bajracharya J."/>
            <person name="Merenyi Z."/>
            <person name="Ke H.-M."/>
            <person name="Monk M."/>
            <person name="Kocsube S."/>
            <person name="Drula E."/>
            <person name="Lipzen A."/>
            <person name="Balint B."/>
            <person name="Henrissat B."/>
            <person name="Andreopoulos B."/>
            <person name="Martin F.M."/>
            <person name="Harder C.B."/>
            <person name="Rigling D."/>
            <person name="Ford K.L."/>
            <person name="Foster G.D."/>
            <person name="Pangilinan J."/>
            <person name="Papanicolaou A."/>
            <person name="Barry K."/>
            <person name="LaButti K."/>
            <person name="Viragh M."/>
            <person name="Koriabine M."/>
            <person name="Yan M."/>
            <person name="Riley R."/>
            <person name="Champramary S."/>
            <person name="Plett K.L."/>
            <person name="Tsai I.J."/>
            <person name="Slot J."/>
            <person name="Sipos G."/>
            <person name="Plett J."/>
            <person name="Nagy L.G."/>
            <person name="Grigoriev I.V."/>
        </authorList>
    </citation>
    <scope>NUCLEOTIDE SEQUENCE</scope>
    <source>
        <strain evidence="5">FPL87.14</strain>
    </source>
</reference>
<feature type="compositionally biased region" description="Basic residues" evidence="4">
    <location>
        <begin position="629"/>
        <end position="643"/>
    </location>
</feature>
<evidence type="ECO:0000256" key="1">
    <source>
        <dbReference type="ARBA" id="ARBA00004496"/>
    </source>
</evidence>
<dbReference type="GO" id="GO:0005737">
    <property type="term" value="C:cytoplasm"/>
    <property type="evidence" value="ECO:0007669"/>
    <property type="project" value="UniProtKB-SubCell"/>
</dbReference>
<proteinExistence type="inferred from homology"/>
<evidence type="ECO:0000313" key="6">
    <source>
        <dbReference type="Proteomes" id="UP001175226"/>
    </source>
</evidence>
<keyword evidence="6" id="KW-1185">Reference proteome</keyword>
<feature type="compositionally biased region" description="Low complexity" evidence="4">
    <location>
        <begin position="431"/>
        <end position="447"/>
    </location>
</feature>
<keyword evidence="3" id="KW-0963">Cytoplasm</keyword>
<feature type="region of interest" description="Disordered" evidence="4">
    <location>
        <begin position="573"/>
        <end position="594"/>
    </location>
</feature>
<protein>
    <submittedName>
        <fullName evidence="5">Uncharacterized protein</fullName>
    </submittedName>
</protein>
<comment type="similarity">
    <text evidence="2">Belongs to the DCP1 family.</text>
</comment>
<evidence type="ECO:0000256" key="4">
    <source>
        <dbReference type="SAM" id="MobiDB-lite"/>
    </source>
</evidence>
<feature type="region of interest" description="Disordered" evidence="4">
    <location>
        <begin position="31"/>
        <end position="90"/>
    </location>
</feature>
<dbReference type="Gene3D" id="2.30.29.30">
    <property type="entry name" value="Pleckstrin-homology domain (PH domain)/Phosphotyrosine-binding domain (PTB)"/>
    <property type="match status" value="1"/>
</dbReference>
<dbReference type="InterPro" id="IPR010334">
    <property type="entry name" value="Dcp1"/>
</dbReference>
<feature type="compositionally biased region" description="Basic residues" evidence="4">
    <location>
        <begin position="219"/>
        <end position="229"/>
    </location>
</feature>
<feature type="compositionally biased region" description="Polar residues" evidence="4">
    <location>
        <begin position="254"/>
        <end position="279"/>
    </location>
</feature>
<feature type="compositionally biased region" description="Gly residues" evidence="4">
    <location>
        <begin position="1"/>
        <end position="19"/>
    </location>
</feature>
<feature type="compositionally biased region" description="Polar residues" evidence="4">
    <location>
        <begin position="309"/>
        <end position="324"/>
    </location>
</feature>
<comment type="caution">
    <text evidence="5">The sequence shown here is derived from an EMBL/GenBank/DDBJ whole genome shotgun (WGS) entry which is preliminary data.</text>
</comment>
<dbReference type="Pfam" id="PF06058">
    <property type="entry name" value="DCP1"/>
    <property type="match status" value="1"/>
</dbReference>
<dbReference type="SUPFAM" id="SSF50729">
    <property type="entry name" value="PH domain-like"/>
    <property type="match status" value="1"/>
</dbReference>
<dbReference type="PANTHER" id="PTHR48125">
    <property type="entry name" value="LP07818P1"/>
    <property type="match status" value="1"/>
</dbReference>
<feature type="compositionally biased region" description="Basic and acidic residues" evidence="4">
    <location>
        <begin position="197"/>
        <end position="208"/>
    </location>
</feature>
<comment type="subcellular location">
    <subcellularLocation>
        <location evidence="1">Cytoplasm</location>
    </subcellularLocation>
</comment>
<evidence type="ECO:0000313" key="5">
    <source>
        <dbReference type="EMBL" id="KAK0455145.1"/>
    </source>
</evidence>
<feature type="region of interest" description="Disordered" evidence="4">
    <location>
        <begin position="431"/>
        <end position="463"/>
    </location>
</feature>
<dbReference type="PANTHER" id="PTHR48125:SF12">
    <property type="entry name" value="AT HOOK TRANSCRIPTION FACTOR FAMILY-RELATED"/>
    <property type="match status" value="1"/>
</dbReference>
<accession>A0AA39K826</accession>
<dbReference type="EMBL" id="JAUEPT010000002">
    <property type="protein sequence ID" value="KAK0455145.1"/>
    <property type="molecule type" value="Genomic_DNA"/>
</dbReference>
<feature type="region of interest" description="Disordered" evidence="4">
    <location>
        <begin position="197"/>
        <end position="324"/>
    </location>
</feature>
<feature type="region of interest" description="Disordered" evidence="4">
    <location>
        <begin position="626"/>
        <end position="692"/>
    </location>
</feature>
<feature type="compositionally biased region" description="Pro residues" evidence="4">
    <location>
        <begin position="68"/>
        <end position="80"/>
    </location>
</feature>
<feature type="compositionally biased region" description="Basic and acidic residues" evidence="4">
    <location>
        <begin position="644"/>
        <end position="656"/>
    </location>
</feature>
<dbReference type="Proteomes" id="UP001175226">
    <property type="component" value="Unassembled WGS sequence"/>
</dbReference>
<dbReference type="GO" id="GO:0000290">
    <property type="term" value="P:deadenylation-dependent decapping of nuclear-transcribed mRNA"/>
    <property type="evidence" value="ECO:0007669"/>
    <property type="project" value="InterPro"/>
</dbReference>
<evidence type="ECO:0000256" key="3">
    <source>
        <dbReference type="ARBA" id="ARBA00022490"/>
    </source>
</evidence>
<dbReference type="GO" id="GO:0008047">
    <property type="term" value="F:enzyme activator activity"/>
    <property type="evidence" value="ECO:0007669"/>
    <property type="project" value="InterPro"/>
</dbReference>
<organism evidence="5 6">
    <name type="scientific">Armillaria borealis</name>
    <dbReference type="NCBI Taxonomy" id="47425"/>
    <lineage>
        <taxon>Eukaryota</taxon>
        <taxon>Fungi</taxon>
        <taxon>Dikarya</taxon>
        <taxon>Basidiomycota</taxon>
        <taxon>Agaricomycotina</taxon>
        <taxon>Agaricomycetes</taxon>
        <taxon>Agaricomycetidae</taxon>
        <taxon>Agaricales</taxon>
        <taxon>Marasmiineae</taxon>
        <taxon>Physalacriaceae</taxon>
        <taxon>Armillaria</taxon>
    </lineage>
</organism>
<dbReference type="InterPro" id="IPR011993">
    <property type="entry name" value="PH-like_dom_sf"/>
</dbReference>
<evidence type="ECO:0000256" key="2">
    <source>
        <dbReference type="ARBA" id="ARBA00008778"/>
    </source>
</evidence>
<feature type="compositionally biased region" description="Pro residues" evidence="4">
    <location>
        <begin position="661"/>
        <end position="680"/>
    </location>
</feature>
<name>A0AA39K826_9AGAR</name>
<feature type="region of interest" description="Disordered" evidence="4">
    <location>
        <begin position="1"/>
        <end position="20"/>
    </location>
</feature>
<sequence length="766" mass="82435">MDIYGPSGGSGAVGGGGGVTTVTQRDVLHFPLTMTHRRAPSIHSAGTPKNGRSDTPRVQKNQRIRPQPSDPTPSPPPPQAKPNLGMSPMSRYNHNLKVLRRRDPSITTIFDQFSHVCVYHHNGSKWEKLGYEGSMFLYERESYPPYGFYILNRMGMDDYIQRIHPEDDMGLHGSYLMLQSYPEYTSERIARAEEQHPLQHPDKFDDVYRLPVPPDSIKHKSLNASKRRHETANEPYPEEFRYGPNNPPPPNPHLRTTTASPTQAESQPAPTSSAGSNKSTSDDAHGTPAFNSLLAKLGAQKPPSPSPLRMTSATMTPSSGSPSKLTVDSLFAALSGGQDAPAPLPSQATGTTGIPLLDSIFASATPAPASNGSVPLSASVSSVTATIRPSSVTESIIHSPIPTTTSLPQILNQDVISTLLGLPPFRTNSAATSISTSTSHSSNSRSHPSSREGDCSDAGYSESSTVLDLEAELDMELQAAGASAGRPLLSREFPTGLLGSSSHERVNGDVTPRAPLPRLGSMPPAAASLVCPPPMKTSWSDTTVQRVLPTSQSGVAPTPPPVHADVVPLNGNSNGRRLVPFDEPDPSLWPYPRAPIDEDQEEEILELDFEDTSALSDADAFREAEMNAKKRNGHNNQKKKGKANGREQRDAIERSWDVPVALPPAVPASPSLSPSPPPPAEIRSAPTTAKTTSVPKTAINGSMKVNGKTPVTGLDSLTVKESILDAVIPGGRHVDRNEFMREVLTLIHTDKKFVDDLWQDYLGRTQ</sequence>
<dbReference type="AlphaFoldDB" id="A0AA39K826"/>